<protein>
    <submittedName>
        <fullName evidence="1">DUF1488 domain-containing protein</fullName>
    </submittedName>
</protein>
<comment type="caution">
    <text evidence="1">The sequence shown here is derived from an EMBL/GenBank/DDBJ whole genome shotgun (WGS) entry which is preliminary data.</text>
</comment>
<gene>
    <name evidence="1" type="ORF">MWN33_11530</name>
</gene>
<dbReference type="RefSeq" id="WP_247200820.1">
    <property type="nucleotide sequence ID" value="NZ_JALKCG010000004.1"/>
</dbReference>
<dbReference type="EMBL" id="JALKCG010000004">
    <property type="protein sequence ID" value="MCK0208657.1"/>
    <property type="molecule type" value="Genomic_DNA"/>
</dbReference>
<evidence type="ECO:0000313" key="2">
    <source>
        <dbReference type="Proteomes" id="UP001202867"/>
    </source>
</evidence>
<sequence>MTLAFPNPSRSLDTARNAVRFTGYDGMFEVAFLVDIGALVNSAPELFMSEPSETACLSAFDARRTSIYAAAAKAYSNGRRAPYILTAADIR</sequence>
<name>A0ABT0DN12_9HYPH</name>
<evidence type="ECO:0000313" key="1">
    <source>
        <dbReference type="EMBL" id="MCK0208657.1"/>
    </source>
</evidence>
<accession>A0ABT0DN12</accession>
<proteinExistence type="predicted"/>
<organism evidence="1 2">
    <name type="scientific">Ancylobacter koreensis</name>
    <dbReference type="NCBI Taxonomy" id="266121"/>
    <lineage>
        <taxon>Bacteria</taxon>
        <taxon>Pseudomonadati</taxon>
        <taxon>Pseudomonadota</taxon>
        <taxon>Alphaproteobacteria</taxon>
        <taxon>Hyphomicrobiales</taxon>
        <taxon>Xanthobacteraceae</taxon>
        <taxon>Ancylobacter</taxon>
    </lineage>
</organism>
<dbReference type="Proteomes" id="UP001202867">
    <property type="component" value="Unassembled WGS sequence"/>
</dbReference>
<dbReference type="InterPro" id="IPR009962">
    <property type="entry name" value="DUF1488"/>
</dbReference>
<dbReference type="Pfam" id="PF07369">
    <property type="entry name" value="DUF1488"/>
    <property type="match status" value="1"/>
</dbReference>
<reference evidence="2" key="1">
    <citation type="submission" date="2023-07" db="EMBL/GenBank/DDBJ databases">
        <title>Ancylobacter moscoviensis sp. nov., facultatively methylotrophic bacteria from activated sludge and the reclassification of Starkeya novella (Starkey 1934) Kelly et al. 2000 as Ancylobacter novellus comb. nov., Starkeya koreensis Im et al. 2006 as Ancylobacter koreensis comb.nov., Angulomicrobium tetraedrale Vasil'eva et al. 1986 as Ancylobacter tetraedralis comb. nov., Angulomicrobium amanitiforme Fritz et al. 2004 as Ancylobacter amanitiformis comb. nov. and Methylorhabdus multivorans Doronina et al. 1996 as Ancylobacter multivorans comb. nov. and emended description of the genus Ancylobacter.</title>
        <authorList>
            <person name="Doronina N."/>
            <person name="Chemodurova A."/>
            <person name="Grouzdev D."/>
            <person name="Koziaeva V."/>
            <person name="Shi W."/>
            <person name="Wu L."/>
            <person name="Kaparullina E."/>
        </authorList>
    </citation>
    <scope>NUCLEOTIDE SEQUENCE [LARGE SCALE GENOMIC DNA]</scope>
    <source>
        <strain evidence="2">Jip08</strain>
    </source>
</reference>
<keyword evidence="2" id="KW-1185">Reference proteome</keyword>